<reference evidence="2" key="1">
    <citation type="journal article" date="2019" name="Int. J. Syst. Evol. Microbiol.">
        <title>The Global Catalogue of Microorganisms (GCM) 10K type strain sequencing project: providing services to taxonomists for standard genome sequencing and annotation.</title>
        <authorList>
            <consortium name="The Broad Institute Genomics Platform"/>
            <consortium name="The Broad Institute Genome Sequencing Center for Infectious Disease"/>
            <person name="Wu L."/>
            <person name="Ma J."/>
        </authorList>
    </citation>
    <scope>NUCLEOTIDE SEQUENCE [LARGE SCALE GENOMIC DNA]</scope>
    <source>
        <strain evidence="2">NBRC 111756</strain>
    </source>
</reference>
<organism evidence="1 2">
    <name type="scientific">Marinobacterium aestuariivivens</name>
    <dbReference type="NCBI Taxonomy" id="1698799"/>
    <lineage>
        <taxon>Bacteria</taxon>
        <taxon>Pseudomonadati</taxon>
        <taxon>Pseudomonadota</taxon>
        <taxon>Gammaproteobacteria</taxon>
        <taxon>Oceanospirillales</taxon>
        <taxon>Oceanospirillaceae</taxon>
        <taxon>Marinobacterium</taxon>
    </lineage>
</organism>
<proteinExistence type="predicted"/>
<accession>A0ABW2A0P7</accession>
<dbReference type="EMBL" id="JBHSWE010000001">
    <property type="protein sequence ID" value="MFC6670944.1"/>
    <property type="molecule type" value="Genomic_DNA"/>
</dbReference>
<comment type="caution">
    <text evidence="1">The sequence shown here is derived from an EMBL/GenBank/DDBJ whole genome shotgun (WGS) entry which is preliminary data.</text>
</comment>
<evidence type="ECO:0008006" key="3">
    <source>
        <dbReference type="Google" id="ProtNLM"/>
    </source>
</evidence>
<gene>
    <name evidence="1" type="ORF">ACFQDL_13380</name>
</gene>
<evidence type="ECO:0000313" key="1">
    <source>
        <dbReference type="EMBL" id="MFC6670944.1"/>
    </source>
</evidence>
<name>A0ABW2A0P7_9GAMM</name>
<evidence type="ECO:0000313" key="2">
    <source>
        <dbReference type="Proteomes" id="UP001596422"/>
    </source>
</evidence>
<sequence>MIRPAPLTYSQPLAQSEEDQARLRAELGETGFAPFCGTITGAPLDFLYQESVRQFTTAHLAIGNELLQYRSRLASLGPIGEGFLLSEPLGSLLYSAFGQRYRLSPQSSCYTYYREGDFLAAHRDDADGCSVTVLVYLVAESPHPELPESGLYLDIFQDDNDRPGNRLCRIQTMAGGVVIGRGSQVWHARNPLLRQERVDLLAACFTPAV</sequence>
<dbReference type="Proteomes" id="UP001596422">
    <property type="component" value="Unassembled WGS sequence"/>
</dbReference>
<dbReference type="Gene3D" id="2.60.120.620">
    <property type="entry name" value="q2cbj1_9rhob like domain"/>
    <property type="match status" value="1"/>
</dbReference>
<dbReference type="RefSeq" id="WP_379909446.1">
    <property type="nucleotide sequence ID" value="NZ_JBHSWE010000001.1"/>
</dbReference>
<protein>
    <recommendedName>
        <fullName evidence="3">Fe2OG dioxygenase domain-containing protein</fullName>
    </recommendedName>
</protein>
<keyword evidence="2" id="KW-1185">Reference proteome</keyword>